<accession>A0AAD0U188</accession>
<sequence length="421" mass="48407">MAYKTQLLPTFNSFHNIDTDLIDRSSGYSRVSVGESSTEKPIEKLTVVIDEDTGFIIPSVFDYLLTRHREGRDNSSFESRALRLYFDFLARVPELEWNVGSPVSYKRPVYQFSKFLEDLYESGEIAGTTANNYFSSVVRFYSHHIKYGYPFVKGLPVEYTETVIKKFDHDLTSHITGLEIKIQSADCRPNISSTKATELIPFTPKEQEFFFLSILKSGSQELLLMCLLANNSGMRASEIADLRVDMISRYAGEENFKLKLGPTSRHKTKKNSEMPVLISGRTIAALLRYNKSKRYLKRLIKSTSSRAHVFLDKNGKPYTQKMISTLFNEFIRNHIIPSNAGFYHKFHDLRTTFGVNTMKACIDSGWSKNECLAFTKTQMRHKNIQDTLLYLEHWQSSVALEKQANINEKILEEVFSTLECM</sequence>
<dbReference type="InterPro" id="IPR011010">
    <property type="entry name" value="DNA_brk_join_enz"/>
</dbReference>
<evidence type="ECO:0000313" key="4">
    <source>
        <dbReference type="EMBL" id="AYM86867.1"/>
    </source>
</evidence>
<dbReference type="Pfam" id="PF00589">
    <property type="entry name" value="Phage_integrase"/>
    <property type="match status" value="1"/>
</dbReference>
<dbReference type="Gene3D" id="1.10.443.10">
    <property type="entry name" value="Intergrase catalytic core"/>
    <property type="match status" value="1"/>
</dbReference>
<dbReference type="GO" id="GO:0003677">
    <property type="term" value="F:DNA binding"/>
    <property type="evidence" value="ECO:0007669"/>
    <property type="project" value="InterPro"/>
</dbReference>
<dbReference type="Proteomes" id="UP000279995">
    <property type="component" value="Chromosome I"/>
</dbReference>
<evidence type="ECO:0000259" key="3">
    <source>
        <dbReference type="PROSITE" id="PS51898"/>
    </source>
</evidence>
<protein>
    <submittedName>
        <fullName evidence="4">Integrase</fullName>
    </submittedName>
</protein>
<proteinExistence type="predicted"/>
<dbReference type="EMBL" id="CP033065">
    <property type="protein sequence ID" value="AYM86867.1"/>
    <property type="molecule type" value="Genomic_DNA"/>
</dbReference>
<dbReference type="AlphaFoldDB" id="A0AAD0U188"/>
<dbReference type="InterPro" id="IPR002104">
    <property type="entry name" value="Integrase_catalytic"/>
</dbReference>
<dbReference type="RefSeq" id="WP_121637600.1">
    <property type="nucleotide sequence ID" value="NZ_CP033065.1"/>
</dbReference>
<dbReference type="GO" id="GO:0006310">
    <property type="term" value="P:DNA recombination"/>
    <property type="evidence" value="ECO:0007669"/>
    <property type="project" value="UniProtKB-KW"/>
</dbReference>
<dbReference type="InterPro" id="IPR050090">
    <property type="entry name" value="Tyrosine_recombinase_XerCD"/>
</dbReference>
<organism evidence="4 5">
    <name type="scientific">Pseudoalteromonas agarivorans</name>
    <dbReference type="NCBI Taxonomy" id="176102"/>
    <lineage>
        <taxon>Bacteria</taxon>
        <taxon>Pseudomonadati</taxon>
        <taxon>Pseudomonadota</taxon>
        <taxon>Gammaproteobacteria</taxon>
        <taxon>Alteromonadales</taxon>
        <taxon>Pseudoalteromonadaceae</taxon>
        <taxon>Pseudoalteromonas</taxon>
    </lineage>
</organism>
<feature type="domain" description="Tyr recombinase" evidence="3">
    <location>
        <begin position="198"/>
        <end position="405"/>
    </location>
</feature>
<evidence type="ECO:0000256" key="1">
    <source>
        <dbReference type="ARBA" id="ARBA00022908"/>
    </source>
</evidence>
<keyword evidence="1" id="KW-0229">DNA integration</keyword>
<keyword evidence="2" id="KW-0233">DNA recombination</keyword>
<dbReference type="PANTHER" id="PTHR30349">
    <property type="entry name" value="PHAGE INTEGRASE-RELATED"/>
    <property type="match status" value="1"/>
</dbReference>
<dbReference type="GO" id="GO:0015074">
    <property type="term" value="P:DNA integration"/>
    <property type="evidence" value="ECO:0007669"/>
    <property type="project" value="UniProtKB-KW"/>
</dbReference>
<dbReference type="InterPro" id="IPR013762">
    <property type="entry name" value="Integrase-like_cat_sf"/>
</dbReference>
<reference evidence="4 5" key="1">
    <citation type="submission" date="2018-10" db="EMBL/GenBank/DDBJ databases">
        <title>Complete Genome Sequence and Transcriptomic Profiles of a Marine Bacterium, Pseudoalteromonas agarivorans Hao 2018.</title>
        <authorList>
            <person name="Hao L."/>
        </authorList>
    </citation>
    <scope>NUCLEOTIDE SEQUENCE [LARGE SCALE GENOMIC DNA]</scope>
    <source>
        <strain evidence="4 5">Hao 2018</strain>
    </source>
</reference>
<gene>
    <name evidence="4" type="ORF">D9T18_09175</name>
</gene>
<evidence type="ECO:0000256" key="2">
    <source>
        <dbReference type="ARBA" id="ARBA00023172"/>
    </source>
</evidence>
<dbReference type="PROSITE" id="PS51898">
    <property type="entry name" value="TYR_RECOMBINASE"/>
    <property type="match status" value="1"/>
</dbReference>
<evidence type="ECO:0000313" key="5">
    <source>
        <dbReference type="Proteomes" id="UP000279995"/>
    </source>
</evidence>
<name>A0AAD0U188_9GAMM</name>
<dbReference type="SUPFAM" id="SSF56349">
    <property type="entry name" value="DNA breaking-rejoining enzymes"/>
    <property type="match status" value="1"/>
</dbReference>